<dbReference type="PANTHER" id="PTHR37423:SF2">
    <property type="entry name" value="MEMBRANE-BOUND LYTIC MUREIN TRANSGLYCOSYLASE C"/>
    <property type="match status" value="1"/>
</dbReference>
<comment type="caution">
    <text evidence="3">The sequence shown here is derived from an EMBL/GenBank/DDBJ whole genome shotgun (WGS) entry which is preliminary data.</text>
</comment>
<dbReference type="InterPro" id="IPR008258">
    <property type="entry name" value="Transglycosylase_SLT_dom_1"/>
</dbReference>
<dbReference type="Pfam" id="PF01464">
    <property type="entry name" value="SLT"/>
    <property type="match status" value="1"/>
</dbReference>
<evidence type="ECO:0000259" key="2">
    <source>
        <dbReference type="Pfam" id="PF01464"/>
    </source>
</evidence>
<dbReference type="Proteomes" id="UP001254848">
    <property type="component" value="Unassembled WGS sequence"/>
</dbReference>
<accession>A0ABU3NV40</accession>
<dbReference type="EMBL" id="JAUOZS010000001">
    <property type="protein sequence ID" value="MDT8900652.1"/>
    <property type="molecule type" value="Genomic_DNA"/>
</dbReference>
<evidence type="ECO:0000313" key="4">
    <source>
        <dbReference type="Proteomes" id="UP001254848"/>
    </source>
</evidence>
<reference evidence="3 4" key="1">
    <citation type="submission" date="2023-07" db="EMBL/GenBank/DDBJ databases">
        <title>The novel representative of Negativicutes class, Anaeroselena agilis gen. nov. sp. nov.</title>
        <authorList>
            <person name="Prokofeva M.I."/>
            <person name="Elcheninov A.G."/>
            <person name="Klyukina A."/>
            <person name="Kublanov I.V."/>
            <person name="Frolov E.N."/>
            <person name="Podosokorskaya O.A."/>
        </authorList>
    </citation>
    <scope>NUCLEOTIDE SEQUENCE [LARGE SCALE GENOMIC DNA]</scope>
    <source>
        <strain evidence="3 4">4137-cl</strain>
    </source>
</reference>
<proteinExistence type="predicted"/>
<feature type="domain" description="Transglycosylase SLT" evidence="2">
    <location>
        <begin position="7"/>
        <end position="115"/>
    </location>
</feature>
<keyword evidence="1" id="KW-0175">Coiled coil</keyword>
<dbReference type="CDD" id="cd00254">
    <property type="entry name" value="LT-like"/>
    <property type="match status" value="1"/>
</dbReference>
<name>A0ABU3NV40_9FIRM</name>
<dbReference type="SUPFAM" id="SSF53955">
    <property type="entry name" value="Lysozyme-like"/>
    <property type="match status" value="1"/>
</dbReference>
<protein>
    <submittedName>
        <fullName evidence="3">Transglycosylase SLT domain-containing protein</fullName>
    </submittedName>
</protein>
<evidence type="ECO:0000313" key="3">
    <source>
        <dbReference type="EMBL" id="MDT8900652.1"/>
    </source>
</evidence>
<sequence length="1483" mass="163649">MDLEQFIAEASQAEGVPAEEIRGIIQQESSGRHYQEDGAILTSSAGARGYMQLMPGTAAELGVNPDDPRENVLGGTRYYKQMLSRFGGDREMALAAYNAGPGAVERYGGVPPYQETQEYVKNVLGNISGKPYDWLSQGSDANAYGTRPGIIPEVEPDPLTFASYLGDKFLDSWNDSYLGGTARTIWANITGPDAGRGYLPGDYKVSQDDIGYVTKALPDDPAGQRWVLTRAQNPYHLVSLIQMKQEDARRRERIEAYQGNWAAYGAGFLAAAAGTVTSDPTALLPLGQQAVMAKALAKLGPVASRLSMSKLLRYSELAAENALINVAERKAAEVGGGYQQDYTAAALVGGAAGGILGALGDAIRTRSVQRVAAAADNAESHALAHTMGLPLPNEVPKMRDALQGLHDGAWARGLKSKTLDALEASGKVMAVAKADLKALAKRLGVDLPESVGAFHKADEDLTVIVKDGLPEGVNIDNLLAHERGVHAGLKGLLGDTGYETLRRTVRQHIENPDESWLAAIKATPEGGWEEVLGHWIERADLTDSTFRNLRNITMRGLRKLGASSGFSEGEIKTFVKQALANEATAATGYRTLGDGTVVLNGLRFSAANVFNPNIIGHMIDLEGPRRGMKAKITGLLDDISKWTEEGWYYGTPFGVLTNSPSKIGRQFAADVLQDARLRDRESDLVISIEAQRDRIKRQLDTHWDSFTTARNEWIGGTVASMGPLSNARRLDFNKAVRECFNVTYTNNTAGIIRKEWPAEVVKGAKALKALRDDMVGVAKASAEMFGVKGKNLVAKDWKALDDELWRKLDEDRWLSFVNRFPNIHDKGGAVDFLTEYAKAAVKRDKVQEKLLAEKTAKYERDLKRWEDKTADLEEGATPQAKPVQPEVTEKEIDEWVDKEARNWAMGVGDQNLSNLERFKADRDGNHVAYTDPIDFLNERFPMDTSKVVEAPWGEFSYDLHLRSDDLDRMVPRIINRFSGEAALHNKYKDTAAIAHERALLAQALEHGVTFKQITRRDAKRNLYAMDEALLQIRGLKRDEDIRSKAHALAQTLRGQAYSQNGSNMGMNQLGELGGAIAYVGLKAALHFVPTLARELRDIRLGRGTGKWVQETEKEIFGETLEAKIWKTSWDSRLWADASTQGSKLAYLDYANAGINYASRLVSTVSGLPKLTDLMLRGIRQDTIIDSLEWAAGKRVGWFRNPFSEKKLKAAGVDQAWADKIKADLNKYVERDAKGTLKGFLQDAWIAESPDTYWRWVQVIDNQSQRALTQNTIGNRNILANSGPKSRLFFQFKDFNLRVMNSQLARVLTHREIDDWMSLMWSMATNAKVYAALTMGRAWSYYADDDGKRNQYLDRTLSLERLASAALIRSTIGGAASSLTDVYELYSGVPTFRTTVDRSTSRPGNRDFSDMAGDAIAQLPGVRAATDIGVAAGSAGRLAFTDKATQKDLKNLFRLMPLQNSIPMLRAAEFMMDETGLPEKPLRR</sequence>
<feature type="coiled-coil region" evidence="1">
    <location>
        <begin position="848"/>
        <end position="875"/>
    </location>
</feature>
<organism evidence="3 4">
    <name type="scientific">Anaeroselena agilis</name>
    <dbReference type="NCBI Taxonomy" id="3063788"/>
    <lineage>
        <taxon>Bacteria</taxon>
        <taxon>Bacillati</taxon>
        <taxon>Bacillota</taxon>
        <taxon>Negativicutes</taxon>
        <taxon>Acetonemataceae</taxon>
        <taxon>Anaeroselena</taxon>
    </lineage>
</organism>
<gene>
    <name evidence="3" type="ORF">Q4T40_05280</name>
</gene>
<dbReference type="PANTHER" id="PTHR37423">
    <property type="entry name" value="SOLUBLE LYTIC MUREIN TRANSGLYCOSYLASE-RELATED"/>
    <property type="match status" value="1"/>
</dbReference>
<dbReference type="Gene3D" id="1.10.530.10">
    <property type="match status" value="1"/>
</dbReference>
<dbReference type="InterPro" id="IPR023346">
    <property type="entry name" value="Lysozyme-like_dom_sf"/>
</dbReference>
<dbReference type="RefSeq" id="WP_413779188.1">
    <property type="nucleotide sequence ID" value="NZ_JAUOZS010000001.1"/>
</dbReference>
<evidence type="ECO:0000256" key="1">
    <source>
        <dbReference type="SAM" id="Coils"/>
    </source>
</evidence>
<keyword evidence="4" id="KW-1185">Reference proteome</keyword>